<keyword evidence="8" id="KW-0406">Ion transport</keyword>
<feature type="compositionally biased region" description="Acidic residues" evidence="12">
    <location>
        <begin position="36"/>
        <end position="48"/>
    </location>
</feature>
<evidence type="ECO:0000256" key="6">
    <source>
        <dbReference type="ARBA" id="ARBA00022692"/>
    </source>
</evidence>
<accession>A0A7S4JRP7</accession>
<dbReference type="GO" id="GO:0006811">
    <property type="term" value="P:monoatomic ion transport"/>
    <property type="evidence" value="ECO:0007669"/>
    <property type="project" value="UniProtKB-KW"/>
</dbReference>
<feature type="compositionally biased region" description="Basic and acidic residues" evidence="12">
    <location>
        <begin position="507"/>
        <end position="525"/>
    </location>
</feature>
<evidence type="ECO:0000256" key="2">
    <source>
        <dbReference type="ARBA" id="ARBA00004651"/>
    </source>
</evidence>
<feature type="region of interest" description="Disordered" evidence="12">
    <location>
        <begin position="33"/>
        <end position="58"/>
    </location>
</feature>
<dbReference type="GO" id="GO:0015098">
    <property type="term" value="F:molybdate ion transmembrane transporter activity"/>
    <property type="evidence" value="ECO:0007669"/>
    <property type="project" value="InterPro"/>
</dbReference>
<evidence type="ECO:0000256" key="1">
    <source>
        <dbReference type="ARBA" id="ARBA00003019"/>
    </source>
</evidence>
<evidence type="ECO:0000256" key="7">
    <source>
        <dbReference type="ARBA" id="ARBA00022989"/>
    </source>
</evidence>
<dbReference type="Gene3D" id="1.20.1250.20">
    <property type="entry name" value="MFS general substrate transporter like domains"/>
    <property type="match status" value="1"/>
</dbReference>
<dbReference type="Pfam" id="PF05631">
    <property type="entry name" value="MFS_5"/>
    <property type="match status" value="2"/>
</dbReference>
<feature type="transmembrane region" description="Helical" evidence="13">
    <location>
        <begin position="6"/>
        <end position="26"/>
    </location>
</feature>
<dbReference type="PANTHER" id="PTHR23516">
    <property type="entry name" value="SAM (S-ADENOSYL METHIONINE) TRANSPORTER"/>
    <property type="match status" value="1"/>
</dbReference>
<dbReference type="InterPro" id="IPR036259">
    <property type="entry name" value="MFS_trans_sf"/>
</dbReference>
<sequence length="525" mass="57472">MANYTLIFGVTLLVNVVVTLRSSGLYERFCKKPDAPSEDDGTGGDVEDPSSFSKGMTKEEEKAKHAALLRRYLSVYLLAVLSDWLQGPYVYALYDNYGYSQHLIAVLFVAGFGSSMVFGSFIGGMADHCGRKKFVVLFSVIYAMSCMTKHYKNFHILMLGRLLGGVATSLLFSVFDSWLIRAHADAKIDRKYLSKSFSSASYGNSLVAIGAGLLANKAAGANKLAPFFSNDADVADAPESATTFYTGGYLNPFDLSLMALVLCGILATVLWEENYGDTSGDEDGDDSGKQQSRWYDALKNASVVTWRSTDILLCGTISSLFEGSMYIFVFMWTPALTSLTKKEDDDKESESLPFGLIFSTFMVCCMAGSSLFSILVERMRGEVMAIGVFLVSSIAMAVICTSNSDTVTFCSMNVFEMCVGMYWPIMGTMKGAIVPEDKRAAIYNLFRIPLNFIVLTSLLTDLTPTQSFMANASMLGLATVLQFRLTKRRSNMAKAVISGKAEGAEGAEEKEKLLENDEKDVEEAK</sequence>
<evidence type="ECO:0000256" key="4">
    <source>
        <dbReference type="ARBA" id="ARBA00022448"/>
    </source>
</evidence>
<feature type="transmembrane region" description="Helical" evidence="13">
    <location>
        <begin position="157"/>
        <end position="180"/>
    </location>
</feature>
<evidence type="ECO:0000256" key="12">
    <source>
        <dbReference type="SAM" id="MobiDB-lite"/>
    </source>
</evidence>
<comment type="subcellular location">
    <subcellularLocation>
        <location evidence="2">Cell membrane</location>
        <topology evidence="2">Multi-pass membrane protein</topology>
    </subcellularLocation>
</comment>
<keyword evidence="5" id="KW-1003">Cell membrane</keyword>
<dbReference type="PANTHER" id="PTHR23516:SF1">
    <property type="entry name" value="MOLYBDATE-ANION TRANSPORTER"/>
    <property type="match status" value="1"/>
</dbReference>
<feature type="transmembrane region" description="Helical" evidence="13">
    <location>
        <begin position="311"/>
        <end position="332"/>
    </location>
</feature>
<feature type="transmembrane region" description="Helical" evidence="13">
    <location>
        <begin position="253"/>
        <end position="271"/>
    </location>
</feature>
<keyword evidence="7 13" id="KW-1133">Transmembrane helix</keyword>
<dbReference type="SUPFAM" id="SSF103473">
    <property type="entry name" value="MFS general substrate transporter"/>
    <property type="match status" value="1"/>
</dbReference>
<organism evidence="14">
    <name type="scientific">Odontella aurita</name>
    <dbReference type="NCBI Taxonomy" id="265563"/>
    <lineage>
        <taxon>Eukaryota</taxon>
        <taxon>Sar</taxon>
        <taxon>Stramenopiles</taxon>
        <taxon>Ochrophyta</taxon>
        <taxon>Bacillariophyta</taxon>
        <taxon>Mediophyceae</taxon>
        <taxon>Biddulphiophycidae</taxon>
        <taxon>Eupodiscales</taxon>
        <taxon>Odontellaceae</taxon>
        <taxon>Odontella</taxon>
    </lineage>
</organism>
<feature type="transmembrane region" description="Helical" evidence="13">
    <location>
        <begin position="103"/>
        <end position="122"/>
    </location>
</feature>
<dbReference type="InterPro" id="IPR008509">
    <property type="entry name" value="MOT2/MFSD5"/>
</dbReference>
<feature type="transmembrane region" description="Helical" evidence="13">
    <location>
        <begin position="406"/>
        <end position="425"/>
    </location>
</feature>
<evidence type="ECO:0000256" key="10">
    <source>
        <dbReference type="ARBA" id="ARBA00030646"/>
    </source>
</evidence>
<protein>
    <recommendedName>
        <fullName evidence="3">Molybdate-anion transporter</fullName>
    </recommendedName>
    <alternativeName>
        <fullName evidence="10">Major facilitator superfamily domain-containing protein 5</fullName>
    </alternativeName>
    <alternativeName>
        <fullName evidence="11">Molybdate transporter 2 homolog</fullName>
    </alternativeName>
</protein>
<dbReference type="EMBL" id="HBKQ01047333">
    <property type="protein sequence ID" value="CAE2272132.1"/>
    <property type="molecule type" value="Transcribed_RNA"/>
</dbReference>
<evidence type="ECO:0000313" key="14">
    <source>
        <dbReference type="EMBL" id="CAE2272132.1"/>
    </source>
</evidence>
<evidence type="ECO:0000256" key="11">
    <source>
        <dbReference type="ARBA" id="ARBA00032555"/>
    </source>
</evidence>
<evidence type="ECO:0000256" key="3">
    <source>
        <dbReference type="ARBA" id="ARBA00021242"/>
    </source>
</evidence>
<dbReference type="GO" id="GO:0005886">
    <property type="term" value="C:plasma membrane"/>
    <property type="evidence" value="ECO:0007669"/>
    <property type="project" value="UniProtKB-SubCell"/>
</dbReference>
<feature type="region of interest" description="Disordered" evidence="12">
    <location>
        <begin position="500"/>
        <end position="525"/>
    </location>
</feature>
<comment type="function">
    <text evidence="1">Mediates high-affinity intracellular uptake of the rare oligo-element molybdenum.</text>
</comment>
<evidence type="ECO:0000256" key="9">
    <source>
        <dbReference type="ARBA" id="ARBA00023136"/>
    </source>
</evidence>
<name>A0A7S4JRP7_9STRA</name>
<dbReference type="AlphaFoldDB" id="A0A7S4JRP7"/>
<gene>
    <name evidence="14" type="ORF">OAUR00152_LOCUS32658</name>
</gene>
<proteinExistence type="predicted"/>
<evidence type="ECO:0000256" key="5">
    <source>
        <dbReference type="ARBA" id="ARBA00022475"/>
    </source>
</evidence>
<feature type="transmembrane region" description="Helical" evidence="13">
    <location>
        <begin position="352"/>
        <end position="376"/>
    </location>
</feature>
<feature type="transmembrane region" description="Helical" evidence="13">
    <location>
        <begin position="383"/>
        <end position="400"/>
    </location>
</feature>
<feature type="transmembrane region" description="Helical" evidence="13">
    <location>
        <begin position="445"/>
        <end position="462"/>
    </location>
</feature>
<evidence type="ECO:0000256" key="13">
    <source>
        <dbReference type="SAM" id="Phobius"/>
    </source>
</evidence>
<feature type="transmembrane region" description="Helical" evidence="13">
    <location>
        <begin position="468"/>
        <end position="485"/>
    </location>
</feature>
<keyword evidence="4" id="KW-0813">Transport</keyword>
<keyword evidence="9 13" id="KW-0472">Membrane</keyword>
<dbReference type="CDD" id="cd17487">
    <property type="entry name" value="MFS_MFSD5_like"/>
    <property type="match status" value="1"/>
</dbReference>
<keyword evidence="6 13" id="KW-0812">Transmembrane</keyword>
<evidence type="ECO:0000256" key="8">
    <source>
        <dbReference type="ARBA" id="ARBA00023065"/>
    </source>
</evidence>
<reference evidence="14" key="1">
    <citation type="submission" date="2021-01" db="EMBL/GenBank/DDBJ databases">
        <authorList>
            <person name="Corre E."/>
            <person name="Pelletier E."/>
            <person name="Niang G."/>
            <person name="Scheremetjew M."/>
            <person name="Finn R."/>
            <person name="Kale V."/>
            <person name="Holt S."/>
            <person name="Cochrane G."/>
            <person name="Meng A."/>
            <person name="Brown T."/>
            <person name="Cohen L."/>
        </authorList>
    </citation>
    <scope>NUCLEOTIDE SEQUENCE</scope>
    <source>
        <strain evidence="14">Isolate 1302-5</strain>
    </source>
</reference>
<feature type="transmembrane region" description="Helical" evidence="13">
    <location>
        <begin position="72"/>
        <end position="91"/>
    </location>
</feature>